<keyword evidence="1" id="KW-0472">Membrane</keyword>
<accession>A0ABX2FYA8</accession>
<feature type="transmembrane region" description="Helical" evidence="1">
    <location>
        <begin position="33"/>
        <end position="54"/>
    </location>
</feature>
<evidence type="ECO:0000313" key="3">
    <source>
        <dbReference type="EMBL" id="NRT21259.1"/>
    </source>
</evidence>
<keyword evidence="1" id="KW-0812">Transmembrane</keyword>
<proteinExistence type="predicted"/>
<dbReference type="EMBL" id="JABSNP010000029">
    <property type="protein sequence ID" value="NRT21259.1"/>
    <property type="molecule type" value="Genomic_DNA"/>
</dbReference>
<dbReference type="RefSeq" id="WP_173812011.1">
    <property type="nucleotide sequence ID" value="NZ_JABSNP010000029.1"/>
</dbReference>
<protein>
    <submittedName>
        <fullName evidence="3">Membrane protein</fullName>
    </submittedName>
</protein>
<dbReference type="InterPro" id="IPR055087">
    <property type="entry name" value="GldL-like_N"/>
</dbReference>
<keyword evidence="4" id="KW-1185">Reference proteome</keyword>
<organism evidence="3 4">
    <name type="scientific">Hymenobacter caeli</name>
    <dbReference type="NCBI Taxonomy" id="2735894"/>
    <lineage>
        <taxon>Bacteria</taxon>
        <taxon>Pseudomonadati</taxon>
        <taxon>Bacteroidota</taxon>
        <taxon>Cytophagia</taxon>
        <taxon>Cytophagales</taxon>
        <taxon>Hymenobacteraceae</taxon>
        <taxon>Hymenobacter</taxon>
    </lineage>
</organism>
<sequence length="65" mass="7284">MKAKYSLVLFALGLGFDFVGALFKVMHWAGADLLLVAGLTFKIVGGLLFLYKLLRHPRVREFLNS</sequence>
<feature type="domain" description="Gliding motility protein GldL-like N-terminal" evidence="2">
    <location>
        <begin position="19"/>
        <end position="41"/>
    </location>
</feature>
<evidence type="ECO:0000259" key="2">
    <source>
        <dbReference type="Pfam" id="PF22827"/>
    </source>
</evidence>
<evidence type="ECO:0000313" key="4">
    <source>
        <dbReference type="Proteomes" id="UP000779507"/>
    </source>
</evidence>
<keyword evidence="1" id="KW-1133">Transmembrane helix</keyword>
<name>A0ABX2FYA8_9BACT</name>
<evidence type="ECO:0000256" key="1">
    <source>
        <dbReference type="SAM" id="Phobius"/>
    </source>
</evidence>
<dbReference type="Proteomes" id="UP000779507">
    <property type="component" value="Unassembled WGS sequence"/>
</dbReference>
<feature type="transmembrane region" description="Helical" evidence="1">
    <location>
        <begin position="7"/>
        <end position="27"/>
    </location>
</feature>
<gene>
    <name evidence="3" type="ORF">HNP98_004105</name>
</gene>
<comment type="caution">
    <text evidence="3">The sequence shown here is derived from an EMBL/GenBank/DDBJ whole genome shotgun (WGS) entry which is preliminary data.</text>
</comment>
<reference evidence="3 4" key="1">
    <citation type="submission" date="2020-05" db="EMBL/GenBank/DDBJ databases">
        <title>Genomic Encyclopedia of Type Strains, Phase IV (KMG-V): Genome sequencing to study the core and pangenomes of soil and plant-associated prokaryotes.</title>
        <authorList>
            <person name="Whitman W."/>
        </authorList>
    </citation>
    <scope>NUCLEOTIDE SEQUENCE [LARGE SCALE GENOMIC DNA]</scope>
    <source>
        <strain evidence="3 4">9A</strain>
    </source>
</reference>
<dbReference type="Pfam" id="PF22827">
    <property type="entry name" value="GldL_N"/>
    <property type="match status" value="1"/>
</dbReference>